<gene>
    <name evidence="5" type="ORF">O0955_06230</name>
</gene>
<sequence length="275" mass="31984">MRIFETIKPTNKLLEKYISYYYIDIADDYFNEYICYPHINNTVSLYKSHTINYVVGNSIINFEKGGSPLQIFTPLREKLLKVTQHGPVHKIGIVFKPFGINQFLASEMEMNKIVASPSFMFFEAKFLHLLFSENNLANIVPAMEEQLTKMLRPIENFYIEKALEILHNTANETNIDKLAATDLGISRKHLQRLFNKFLGTTPQKYKAIVRFRKLMNHQFNDEQQHNLTSLSHQAHYTDQSHFIKTCKQLTGLTPANFFKKGKIIGSEDTFWNFTG</sequence>
<dbReference type="PANTHER" id="PTHR46796:SF13">
    <property type="entry name" value="HTH-TYPE TRANSCRIPTIONAL ACTIVATOR RHAS"/>
    <property type="match status" value="1"/>
</dbReference>
<keyword evidence="1" id="KW-0805">Transcription regulation</keyword>
<dbReference type="PROSITE" id="PS01124">
    <property type="entry name" value="HTH_ARAC_FAMILY_2"/>
    <property type="match status" value="1"/>
</dbReference>
<keyword evidence="3" id="KW-0804">Transcription</keyword>
<evidence type="ECO:0000256" key="2">
    <source>
        <dbReference type="ARBA" id="ARBA00023125"/>
    </source>
</evidence>
<dbReference type="PANTHER" id="PTHR46796">
    <property type="entry name" value="HTH-TYPE TRANSCRIPTIONAL ACTIVATOR RHAS-RELATED"/>
    <property type="match status" value="1"/>
</dbReference>
<organism evidence="5 6">
    <name type="scientific">Pedobacter punctiformis</name>
    <dbReference type="NCBI Taxonomy" id="3004097"/>
    <lineage>
        <taxon>Bacteria</taxon>
        <taxon>Pseudomonadati</taxon>
        <taxon>Bacteroidota</taxon>
        <taxon>Sphingobacteriia</taxon>
        <taxon>Sphingobacteriales</taxon>
        <taxon>Sphingobacteriaceae</taxon>
        <taxon>Pedobacter</taxon>
    </lineage>
</organism>
<reference evidence="5" key="1">
    <citation type="submission" date="2022-12" db="EMBL/GenBank/DDBJ databases">
        <title>Genome sequence of HCMS5-2.</title>
        <authorList>
            <person name="Woo H."/>
        </authorList>
    </citation>
    <scope>NUCLEOTIDE SEQUENCE</scope>
    <source>
        <strain evidence="5">HCMS5-2</strain>
    </source>
</reference>
<dbReference type="EMBL" id="JAPWGM010000002">
    <property type="protein sequence ID" value="MCZ4243600.1"/>
    <property type="molecule type" value="Genomic_DNA"/>
</dbReference>
<evidence type="ECO:0000259" key="4">
    <source>
        <dbReference type="PROSITE" id="PS01124"/>
    </source>
</evidence>
<name>A0ABT4L6P7_9SPHI</name>
<keyword evidence="2" id="KW-0238">DNA-binding</keyword>
<evidence type="ECO:0000313" key="6">
    <source>
        <dbReference type="Proteomes" id="UP001144347"/>
    </source>
</evidence>
<dbReference type="Proteomes" id="UP001144347">
    <property type="component" value="Unassembled WGS sequence"/>
</dbReference>
<evidence type="ECO:0000256" key="3">
    <source>
        <dbReference type="ARBA" id="ARBA00023163"/>
    </source>
</evidence>
<dbReference type="InterPro" id="IPR050204">
    <property type="entry name" value="AraC_XylS_family_regulators"/>
</dbReference>
<keyword evidence="6" id="KW-1185">Reference proteome</keyword>
<dbReference type="SMART" id="SM00342">
    <property type="entry name" value="HTH_ARAC"/>
    <property type="match status" value="1"/>
</dbReference>
<dbReference type="RefSeq" id="WP_269426680.1">
    <property type="nucleotide sequence ID" value="NZ_JAPWGM010000002.1"/>
</dbReference>
<feature type="domain" description="HTH araC/xylS-type" evidence="4">
    <location>
        <begin position="160"/>
        <end position="260"/>
    </location>
</feature>
<dbReference type="InterPro" id="IPR018060">
    <property type="entry name" value="HTH_AraC"/>
</dbReference>
<proteinExistence type="predicted"/>
<evidence type="ECO:0000313" key="5">
    <source>
        <dbReference type="EMBL" id="MCZ4243600.1"/>
    </source>
</evidence>
<evidence type="ECO:0000256" key="1">
    <source>
        <dbReference type="ARBA" id="ARBA00023015"/>
    </source>
</evidence>
<dbReference type="Gene3D" id="1.10.10.60">
    <property type="entry name" value="Homeodomain-like"/>
    <property type="match status" value="1"/>
</dbReference>
<comment type="caution">
    <text evidence="5">The sequence shown here is derived from an EMBL/GenBank/DDBJ whole genome shotgun (WGS) entry which is preliminary data.</text>
</comment>
<dbReference type="Pfam" id="PF12833">
    <property type="entry name" value="HTH_18"/>
    <property type="match status" value="1"/>
</dbReference>
<protein>
    <submittedName>
        <fullName evidence="5">Helix-turn-helix domain-containing protein</fullName>
    </submittedName>
</protein>
<accession>A0ABT4L6P7</accession>